<dbReference type="Proteomes" id="UP000053558">
    <property type="component" value="Unassembled WGS sequence"/>
</dbReference>
<keyword evidence="1" id="KW-0472">Membrane</keyword>
<name>A0A5M3MGZ6_CONPW</name>
<dbReference type="AlphaFoldDB" id="A0A5M3MGZ6"/>
<sequence>MGFTLALAYIVFFSAVMVALFDKLVSIVGRSLAVYRFFRYGPSPTDLESSGTDSDMSRIPCKDSQGPYFGAVTKTMRKLWFTAFIGLVTTLVSNFVIVVPLETLNQRIHAIQMVAPQVGHKGHFSPRCFFELRPQTSSHLIGLRE</sequence>
<protein>
    <submittedName>
        <fullName evidence="2">Uncharacterized protein</fullName>
    </submittedName>
</protein>
<comment type="caution">
    <text evidence="2">The sequence shown here is derived from an EMBL/GenBank/DDBJ whole genome shotgun (WGS) entry which is preliminary data.</text>
</comment>
<evidence type="ECO:0000313" key="3">
    <source>
        <dbReference type="Proteomes" id="UP000053558"/>
    </source>
</evidence>
<keyword evidence="1" id="KW-1133">Transmembrane helix</keyword>
<accession>A0A5M3MGZ6</accession>
<evidence type="ECO:0000313" key="2">
    <source>
        <dbReference type="EMBL" id="EIW78220.1"/>
    </source>
</evidence>
<proteinExistence type="predicted"/>
<evidence type="ECO:0000256" key="1">
    <source>
        <dbReference type="SAM" id="Phobius"/>
    </source>
</evidence>
<reference evidence="3" key="1">
    <citation type="journal article" date="2012" name="Science">
        <title>The Paleozoic origin of enzymatic lignin decomposition reconstructed from 31 fungal genomes.</title>
        <authorList>
            <person name="Floudas D."/>
            <person name="Binder M."/>
            <person name="Riley R."/>
            <person name="Barry K."/>
            <person name="Blanchette R.A."/>
            <person name="Henrissat B."/>
            <person name="Martinez A.T."/>
            <person name="Otillar R."/>
            <person name="Spatafora J.W."/>
            <person name="Yadav J.S."/>
            <person name="Aerts A."/>
            <person name="Benoit I."/>
            <person name="Boyd A."/>
            <person name="Carlson A."/>
            <person name="Copeland A."/>
            <person name="Coutinho P.M."/>
            <person name="de Vries R.P."/>
            <person name="Ferreira P."/>
            <person name="Findley K."/>
            <person name="Foster B."/>
            <person name="Gaskell J."/>
            <person name="Glotzer D."/>
            <person name="Gorecki P."/>
            <person name="Heitman J."/>
            <person name="Hesse C."/>
            <person name="Hori C."/>
            <person name="Igarashi K."/>
            <person name="Jurgens J.A."/>
            <person name="Kallen N."/>
            <person name="Kersten P."/>
            <person name="Kohler A."/>
            <person name="Kuees U."/>
            <person name="Kumar T.K.A."/>
            <person name="Kuo A."/>
            <person name="LaButti K."/>
            <person name="Larrondo L.F."/>
            <person name="Lindquist E."/>
            <person name="Ling A."/>
            <person name="Lombard V."/>
            <person name="Lucas S."/>
            <person name="Lundell T."/>
            <person name="Martin R."/>
            <person name="McLaughlin D.J."/>
            <person name="Morgenstern I."/>
            <person name="Morin E."/>
            <person name="Murat C."/>
            <person name="Nagy L.G."/>
            <person name="Nolan M."/>
            <person name="Ohm R.A."/>
            <person name="Patyshakuliyeva A."/>
            <person name="Rokas A."/>
            <person name="Ruiz-Duenas F.J."/>
            <person name="Sabat G."/>
            <person name="Salamov A."/>
            <person name="Samejima M."/>
            <person name="Schmutz J."/>
            <person name="Slot J.C."/>
            <person name="St John F."/>
            <person name="Stenlid J."/>
            <person name="Sun H."/>
            <person name="Sun S."/>
            <person name="Syed K."/>
            <person name="Tsang A."/>
            <person name="Wiebenga A."/>
            <person name="Young D."/>
            <person name="Pisabarro A."/>
            <person name="Eastwood D.C."/>
            <person name="Martin F."/>
            <person name="Cullen D."/>
            <person name="Grigoriev I.V."/>
            <person name="Hibbett D.S."/>
        </authorList>
    </citation>
    <scope>NUCLEOTIDE SEQUENCE [LARGE SCALE GENOMIC DNA]</scope>
    <source>
        <strain evidence="3">RWD-64-598 SS2</strain>
    </source>
</reference>
<dbReference type="GeneID" id="19209294"/>
<feature type="transmembrane region" description="Helical" evidence="1">
    <location>
        <begin position="79"/>
        <end position="101"/>
    </location>
</feature>
<keyword evidence="1" id="KW-0812">Transmembrane</keyword>
<dbReference type="EMBL" id="JH711582">
    <property type="protein sequence ID" value="EIW78220.1"/>
    <property type="molecule type" value="Genomic_DNA"/>
</dbReference>
<gene>
    <name evidence="2" type="ORF">CONPUDRAFT_74960</name>
</gene>
<dbReference type="RefSeq" id="XP_007771161.1">
    <property type="nucleotide sequence ID" value="XM_007772971.1"/>
</dbReference>
<feature type="transmembrane region" description="Helical" evidence="1">
    <location>
        <begin position="6"/>
        <end position="29"/>
    </location>
</feature>
<dbReference type="KEGG" id="cput:CONPUDRAFT_74960"/>
<keyword evidence="3" id="KW-1185">Reference proteome</keyword>
<organism evidence="2 3">
    <name type="scientific">Coniophora puteana (strain RWD-64-598)</name>
    <name type="common">Brown rot fungus</name>
    <dbReference type="NCBI Taxonomy" id="741705"/>
    <lineage>
        <taxon>Eukaryota</taxon>
        <taxon>Fungi</taxon>
        <taxon>Dikarya</taxon>
        <taxon>Basidiomycota</taxon>
        <taxon>Agaricomycotina</taxon>
        <taxon>Agaricomycetes</taxon>
        <taxon>Agaricomycetidae</taxon>
        <taxon>Boletales</taxon>
        <taxon>Coniophorineae</taxon>
        <taxon>Coniophoraceae</taxon>
        <taxon>Coniophora</taxon>
    </lineage>
</organism>